<sequence>MRLSFQKRPAARRPHLFGTSLTVLAAVAPSLSQAFNFTSIPSPNLDLSNLGRVGIAGDFNGISLYEYEGQGVQQLSANGSEALWTELPNGALAQLAGSDGTIRTMCSLKLKDGTQGVILGGNFTRVDGIKSTAMALFNLNTTEFTPLDGLKGEVNAMFCDQGNGTVYVGGSFTGANSTNAIAWLLDGGWTNLPFAGFNGPVDAITKASNGHIIFGGSFTGLGNVSAPGEPDGQVINLSTAKITAAGTSLTNGFNDPENIVCPDGSDGPGKTWLLADGATGLWEANFGFGFEPTKLRLWNTHHDGRGTKTFRFIALPIDGIMNLTYVDPATGKNQSCTSECPLSNDPKVKFQDFHFVNTIGMNRFQVAISAFYGNGAGLAGIQLSEDNVFSYAVQDFNEPKCGINFPSTATATGPWSTLPSVQTDSSYLSAKVSAPFTSKSASVVFTPNIKQSGNYSINIYTPGCVPDGTCLTRGRVNITGIMSTGTIKSNFTTSLYQTNYYAKYDEIFVGYIERTSDSFKPSITVSPFEGQDLSELTLVAQKVGFNLINGTGGLNGLFDFDPSKAVIDTAKLDASPVNKLGTSFDHNSGVTTLATAGDVTYIGGNFSSTNYRNLVAINANSKVVALDGGLNGEVNSMYLQGNQLFIGGGFTNKQTNAKDGLNHVAVYDTKADSWSALGAGVDGTVEYVAPFQVNISNTLETAIAFTGSFSECKAFGSFKAIPTNGFAVWVLSKKNWLQNINAPVPSYTGSLTSCLLNVTGDSSLFAGSVSSSQIGANGAVTLTNKGLGRFPVNIQAQGPASGEKRRAVASEGTTLGVVTGAFYTEGNNNITILAGHFSAQSNGSAINNLLFIDGKNGDSLSGLGSGMSTGSVFTTLAFHGSVLFAGGNISGTIDGGDVNGIVAYDLASKSFTNAQPAPVSGGNSTVAAITIRPDTSDVYVGGSFTHAGALDCPGLCLYDADSTQWTRPGSSFAGSVNTLMWSSKTQLIAGGDLQANGSDTTFLAIYDTKKQTWKEFPGANNIPGPVSVLTPASGDNNQLWVSGNAPDGSIFIMKYDGKEWHSIQQLPPSGSVVQSLQVFTLTKPHGKTDLLADKQVLMLTGSIPLPNVGTFSAVIYNGTNYQPYALATGTHDGAGSIAKIFSQKGDFFTAAAKHLPLVFVVLIGLAISLALILLLVVSGIVLDRVRKKREGYSPAPTSMYDRGSGIQRIPPRELLESLGKSRPSAAPHI</sequence>
<comment type="caution">
    <text evidence="5">The sequence shown here is derived from an EMBL/GenBank/DDBJ whole genome shotgun (WGS) entry which is preliminary data.</text>
</comment>
<dbReference type="Proteomes" id="UP001338125">
    <property type="component" value="Unassembled WGS sequence"/>
</dbReference>
<evidence type="ECO:0000259" key="3">
    <source>
        <dbReference type="Pfam" id="PF20842"/>
    </source>
</evidence>
<dbReference type="Pfam" id="PF12768">
    <property type="entry name" value="Rax2"/>
    <property type="match status" value="1"/>
</dbReference>
<feature type="transmembrane region" description="Helical" evidence="1">
    <location>
        <begin position="1157"/>
        <end position="1182"/>
    </location>
</feature>
<keyword evidence="1" id="KW-1133">Transmembrane helix</keyword>
<keyword evidence="1" id="KW-0472">Membrane</keyword>
<feature type="domain" description="Rax2-like second" evidence="3">
    <location>
        <begin position="231"/>
        <end position="378"/>
    </location>
</feature>
<dbReference type="Pfam" id="PF20842">
    <property type="entry name" value="Rax2_2"/>
    <property type="match status" value="1"/>
</dbReference>
<dbReference type="Pfam" id="PF20843">
    <property type="entry name" value="Rax2_3"/>
    <property type="match status" value="1"/>
</dbReference>
<dbReference type="PANTHER" id="PTHR31778:SF2">
    <property type="entry name" value="BUD SITE SELECTION PROTEIN RAX2"/>
    <property type="match status" value="1"/>
</dbReference>
<keyword evidence="1" id="KW-0812">Transmembrane</keyword>
<evidence type="ECO:0000313" key="5">
    <source>
        <dbReference type="EMBL" id="KAK5990489.1"/>
    </source>
</evidence>
<accession>A0ABR0SEE1</accession>
<evidence type="ECO:0000256" key="1">
    <source>
        <dbReference type="SAM" id="Phobius"/>
    </source>
</evidence>
<dbReference type="Gene3D" id="2.120.10.80">
    <property type="entry name" value="Kelch-type beta propeller"/>
    <property type="match status" value="1"/>
</dbReference>
<feature type="domain" description="Rax2-like C-terminal" evidence="2">
    <location>
        <begin position="901"/>
        <end position="1148"/>
    </location>
</feature>
<reference evidence="5 6" key="1">
    <citation type="submission" date="2024-01" db="EMBL/GenBank/DDBJ databases">
        <title>Complete genome of Cladobotryum mycophilum ATHUM6906.</title>
        <authorList>
            <person name="Christinaki A.C."/>
            <person name="Myridakis A.I."/>
            <person name="Kouvelis V.N."/>
        </authorList>
    </citation>
    <scope>NUCLEOTIDE SEQUENCE [LARGE SCALE GENOMIC DNA]</scope>
    <source>
        <strain evidence="5 6">ATHUM6906</strain>
    </source>
</reference>
<keyword evidence="6" id="KW-1185">Reference proteome</keyword>
<name>A0ABR0SEE1_9HYPO</name>
<organism evidence="5 6">
    <name type="scientific">Cladobotryum mycophilum</name>
    <dbReference type="NCBI Taxonomy" id="491253"/>
    <lineage>
        <taxon>Eukaryota</taxon>
        <taxon>Fungi</taxon>
        <taxon>Dikarya</taxon>
        <taxon>Ascomycota</taxon>
        <taxon>Pezizomycotina</taxon>
        <taxon>Sordariomycetes</taxon>
        <taxon>Hypocreomycetidae</taxon>
        <taxon>Hypocreales</taxon>
        <taxon>Hypocreaceae</taxon>
        <taxon>Cladobotryum</taxon>
    </lineage>
</organism>
<evidence type="ECO:0000259" key="2">
    <source>
        <dbReference type="Pfam" id="PF12768"/>
    </source>
</evidence>
<feature type="domain" description="Rax2-like third" evidence="4">
    <location>
        <begin position="389"/>
        <end position="548"/>
    </location>
</feature>
<proteinExistence type="predicted"/>
<dbReference type="PANTHER" id="PTHR31778">
    <property type="entry name" value="BUD SITE SELECTION PROTEIN RAX2"/>
    <property type="match status" value="1"/>
</dbReference>
<protein>
    <submittedName>
        <fullName evidence="5">Squalestatin S1 biosynthesis cluster protein L1</fullName>
    </submittedName>
</protein>
<gene>
    <name evidence="5" type="ORF">PT974_08757</name>
</gene>
<dbReference type="EMBL" id="JAVFKD010000014">
    <property type="protein sequence ID" value="KAK5990489.1"/>
    <property type="molecule type" value="Genomic_DNA"/>
</dbReference>
<dbReference type="InterPro" id="IPR011043">
    <property type="entry name" value="Gal_Oxase/kelch_b-propeller"/>
</dbReference>
<evidence type="ECO:0000313" key="6">
    <source>
        <dbReference type="Proteomes" id="UP001338125"/>
    </source>
</evidence>
<dbReference type="InterPro" id="IPR048265">
    <property type="entry name" value="Rax2-like_third"/>
</dbReference>
<dbReference type="SUPFAM" id="SSF50965">
    <property type="entry name" value="Galactose oxidase, central domain"/>
    <property type="match status" value="2"/>
</dbReference>
<dbReference type="InterPro" id="IPR024982">
    <property type="entry name" value="Rax2-like_C"/>
</dbReference>
<dbReference type="InterPro" id="IPR015915">
    <property type="entry name" value="Kelch-typ_b-propeller"/>
</dbReference>
<dbReference type="InterPro" id="IPR048266">
    <property type="entry name" value="Rax2-like_second"/>
</dbReference>
<evidence type="ECO:0000259" key="4">
    <source>
        <dbReference type="Pfam" id="PF20843"/>
    </source>
</evidence>